<keyword evidence="1" id="KW-0472">Membrane</keyword>
<dbReference type="AlphaFoldDB" id="A0A6M1REL9"/>
<dbReference type="Pfam" id="PF14316">
    <property type="entry name" value="DUF4381"/>
    <property type="match status" value="1"/>
</dbReference>
<evidence type="ECO:0000313" key="2">
    <source>
        <dbReference type="EMBL" id="NGN98770.1"/>
    </source>
</evidence>
<organism evidence="2 3">
    <name type="scientific">Grimontia sedimenti</name>
    <dbReference type="NCBI Taxonomy" id="2711294"/>
    <lineage>
        <taxon>Bacteria</taxon>
        <taxon>Pseudomonadati</taxon>
        <taxon>Pseudomonadota</taxon>
        <taxon>Gammaproteobacteria</taxon>
        <taxon>Vibrionales</taxon>
        <taxon>Vibrionaceae</taxon>
        <taxon>Grimontia</taxon>
    </lineage>
</organism>
<keyword evidence="3" id="KW-1185">Reference proteome</keyword>
<sequence>MANSVSTPTLPLADIHLQQAPGIWPLAWGWWLVIAAVLVALALIILWLRKRKTHLAARNEALNALAKTTSISDINALLKRAALSYFPRETVAGLTGERWLAFLDSQLPTAQQGFVAESALWQKGVFSNAPSTDAELTQARALATRWLQKAIPAKSPSALSTSPSKTQARHV</sequence>
<gene>
    <name evidence="2" type="ORF">G5S52_14290</name>
</gene>
<accession>A0A6M1REL9</accession>
<dbReference type="RefSeq" id="WP_165014965.1">
    <property type="nucleotide sequence ID" value="NZ_JAALDL010000010.1"/>
</dbReference>
<keyword evidence="1" id="KW-0812">Transmembrane</keyword>
<dbReference type="EMBL" id="JAALDL010000010">
    <property type="protein sequence ID" value="NGN98770.1"/>
    <property type="molecule type" value="Genomic_DNA"/>
</dbReference>
<name>A0A6M1REL9_9GAMM</name>
<feature type="transmembrane region" description="Helical" evidence="1">
    <location>
        <begin position="28"/>
        <end position="48"/>
    </location>
</feature>
<evidence type="ECO:0000313" key="3">
    <source>
        <dbReference type="Proteomes" id="UP000473008"/>
    </source>
</evidence>
<reference evidence="2 3" key="1">
    <citation type="submission" date="2020-02" db="EMBL/GenBank/DDBJ databases">
        <title>The draft genome of Grimontia sedimenta sp. nov., isolated from benthic sediments near coral reefs south of Kuwait.</title>
        <authorList>
            <person name="Mahmoud H.M."/>
            <person name="Jose L."/>
            <person name="Eapen S."/>
        </authorList>
    </citation>
    <scope>NUCLEOTIDE SEQUENCE [LARGE SCALE GENOMIC DNA]</scope>
    <source>
        <strain evidence="2 3">S25</strain>
    </source>
</reference>
<keyword evidence="1" id="KW-1133">Transmembrane helix</keyword>
<protein>
    <submittedName>
        <fullName evidence="2">DUF4381 domain-containing protein</fullName>
    </submittedName>
</protein>
<evidence type="ECO:0000256" key="1">
    <source>
        <dbReference type="SAM" id="Phobius"/>
    </source>
</evidence>
<dbReference type="InterPro" id="IPR025489">
    <property type="entry name" value="DUF4381"/>
</dbReference>
<proteinExistence type="predicted"/>
<comment type="caution">
    <text evidence="2">The sequence shown here is derived from an EMBL/GenBank/DDBJ whole genome shotgun (WGS) entry which is preliminary data.</text>
</comment>
<dbReference type="Proteomes" id="UP000473008">
    <property type="component" value="Unassembled WGS sequence"/>
</dbReference>